<dbReference type="PRINTS" id="PR00081">
    <property type="entry name" value="GDHRDH"/>
</dbReference>
<dbReference type="Gene3D" id="3.40.50.720">
    <property type="entry name" value="NAD(P)-binding Rossmann-like Domain"/>
    <property type="match status" value="1"/>
</dbReference>
<protein>
    <recommendedName>
        <fullName evidence="4">3-oxoacyl-[acyl-carrier-protein] reductase MabA</fullName>
    </recommendedName>
</protein>
<keyword evidence="3" id="KW-0964">Secreted</keyword>
<gene>
    <name evidence="6" type="ORF">QP027_03830</name>
</gene>
<evidence type="ECO:0000313" key="7">
    <source>
        <dbReference type="Proteomes" id="UP001225598"/>
    </source>
</evidence>
<dbReference type="Proteomes" id="UP001225598">
    <property type="component" value="Chromosome"/>
</dbReference>
<evidence type="ECO:0000256" key="2">
    <source>
        <dbReference type="ARBA" id="ARBA00006484"/>
    </source>
</evidence>
<keyword evidence="7" id="KW-1185">Reference proteome</keyword>
<proteinExistence type="inferred from homology"/>
<evidence type="ECO:0000256" key="4">
    <source>
        <dbReference type="ARBA" id="ARBA00040781"/>
    </source>
</evidence>
<reference evidence="6 7" key="1">
    <citation type="submission" date="2023-05" db="EMBL/GenBank/DDBJ databases">
        <title>Corynebacterium suedekumii sp. nov. and Corynebacterium breve sp. nov. isolated from raw cow's milk.</title>
        <authorList>
            <person name="Baer M.K."/>
            <person name="Mehl L."/>
            <person name="Hellmuth R."/>
            <person name="Marke G."/>
            <person name="Lipski A."/>
        </authorList>
    </citation>
    <scope>NUCLEOTIDE SEQUENCE [LARGE SCALE GENOMIC DNA]</scope>
    <source>
        <strain evidence="6 7">R4</strain>
    </source>
</reference>
<dbReference type="CDD" id="cd05233">
    <property type="entry name" value="SDR_c"/>
    <property type="match status" value="1"/>
</dbReference>
<keyword evidence="3" id="KW-0134">Cell wall</keyword>
<dbReference type="PANTHER" id="PTHR42879:SF2">
    <property type="entry name" value="3-OXOACYL-[ACYL-CARRIER-PROTEIN] REDUCTASE FABG"/>
    <property type="match status" value="1"/>
</dbReference>
<evidence type="ECO:0000256" key="1">
    <source>
        <dbReference type="ARBA" id="ARBA00004191"/>
    </source>
</evidence>
<dbReference type="InterPro" id="IPR002347">
    <property type="entry name" value="SDR_fam"/>
</dbReference>
<dbReference type="SUPFAM" id="SSF51735">
    <property type="entry name" value="NAD(P)-binding Rossmann-fold domains"/>
    <property type="match status" value="1"/>
</dbReference>
<dbReference type="PANTHER" id="PTHR42879">
    <property type="entry name" value="3-OXOACYL-(ACYL-CARRIER-PROTEIN) REDUCTASE"/>
    <property type="match status" value="1"/>
</dbReference>
<accession>A0ABY8VGB2</accession>
<dbReference type="RefSeq" id="WP_284826127.1">
    <property type="nucleotide sequence ID" value="NZ_CP126969.1"/>
</dbReference>
<evidence type="ECO:0000256" key="5">
    <source>
        <dbReference type="ARBA" id="ARBA00047400"/>
    </source>
</evidence>
<organism evidence="6 7">
    <name type="scientific">Corynebacterium breve</name>
    <dbReference type="NCBI Taxonomy" id="3049799"/>
    <lineage>
        <taxon>Bacteria</taxon>
        <taxon>Bacillati</taxon>
        <taxon>Actinomycetota</taxon>
        <taxon>Actinomycetes</taxon>
        <taxon>Mycobacteriales</taxon>
        <taxon>Corynebacteriaceae</taxon>
        <taxon>Corynebacterium</taxon>
    </lineage>
</organism>
<sequence>MTHNDFDGFTVIITGAGSGIGRATALELAARGAYVVACDIADTVETLVDDITALGGQAKAIRGDITNQGIIDATVERAIDLGGTLCLVNNAGVMDNFAGAAYVDDATLERSLAVNLVAPFKMIRAVLPHMREAKRGAIVNLGAEASFRGGASGVADTMAKHGLVGLTRNTAYIYAKDGIRVNLIGPGSASTNLASGFDPFSIDPDHGMDAITPVHQSSIRSAQPEELARVIVFLLSDAASYVNGAVIPVDGGWLAG</sequence>
<evidence type="ECO:0000256" key="3">
    <source>
        <dbReference type="ARBA" id="ARBA00022512"/>
    </source>
</evidence>
<comment type="subcellular location">
    <subcellularLocation>
        <location evidence="1">Secreted</location>
        <location evidence="1">Cell wall</location>
    </subcellularLocation>
</comment>
<comment type="similarity">
    <text evidence="2">Belongs to the short-chain dehydrogenases/reductases (SDR) family.</text>
</comment>
<evidence type="ECO:0000313" key="6">
    <source>
        <dbReference type="EMBL" id="WIM68534.1"/>
    </source>
</evidence>
<dbReference type="Pfam" id="PF13561">
    <property type="entry name" value="adh_short_C2"/>
    <property type="match status" value="1"/>
</dbReference>
<dbReference type="EMBL" id="CP126969">
    <property type="protein sequence ID" value="WIM68534.1"/>
    <property type="molecule type" value="Genomic_DNA"/>
</dbReference>
<name>A0ABY8VGB2_9CORY</name>
<dbReference type="InterPro" id="IPR050259">
    <property type="entry name" value="SDR"/>
</dbReference>
<dbReference type="InterPro" id="IPR036291">
    <property type="entry name" value="NAD(P)-bd_dom_sf"/>
</dbReference>
<comment type="catalytic activity">
    <reaction evidence="5">
        <text>a (3R)-hydroxyacyl-[ACP] + NADP(+) = a 3-oxoacyl-[ACP] + NADPH + H(+)</text>
        <dbReference type="Rhea" id="RHEA:17397"/>
        <dbReference type="Rhea" id="RHEA-COMP:9916"/>
        <dbReference type="Rhea" id="RHEA-COMP:9945"/>
        <dbReference type="ChEBI" id="CHEBI:15378"/>
        <dbReference type="ChEBI" id="CHEBI:57783"/>
        <dbReference type="ChEBI" id="CHEBI:58349"/>
        <dbReference type="ChEBI" id="CHEBI:78776"/>
        <dbReference type="ChEBI" id="CHEBI:78827"/>
        <dbReference type="EC" id="1.1.1.100"/>
    </reaction>
    <physiologicalReaction direction="right-to-left" evidence="5">
        <dbReference type="Rhea" id="RHEA:17399"/>
    </physiologicalReaction>
</comment>